<evidence type="ECO:0000313" key="3">
    <source>
        <dbReference type="Proteomes" id="UP000431533"/>
    </source>
</evidence>
<organism evidence="2 3">
    <name type="scientific">Lachnellula hyalina</name>
    <dbReference type="NCBI Taxonomy" id="1316788"/>
    <lineage>
        <taxon>Eukaryota</taxon>
        <taxon>Fungi</taxon>
        <taxon>Dikarya</taxon>
        <taxon>Ascomycota</taxon>
        <taxon>Pezizomycotina</taxon>
        <taxon>Leotiomycetes</taxon>
        <taxon>Helotiales</taxon>
        <taxon>Lachnaceae</taxon>
        <taxon>Lachnellula</taxon>
    </lineage>
</organism>
<dbReference type="RefSeq" id="XP_031002813.1">
    <property type="nucleotide sequence ID" value="XM_031152646.1"/>
</dbReference>
<sequence>MPSLISPEPSVLSTWKRPAPTKVDLPWADISIIDISTFDEPGGKEKLAEQLQHAVETTGFFSIIGTGFTDEEVTRQYSIGQAFMNLPKDIKDKPELRCDFGKGNYFGYRAASLKKII</sequence>
<accession>A0A8H8TX72</accession>
<comment type="caution">
    <text evidence="2">The sequence shown here is derived from an EMBL/GenBank/DDBJ whole genome shotgun (WGS) entry which is preliminary data.</text>
</comment>
<feature type="domain" description="Non-haem dioxygenase N-terminal" evidence="1">
    <location>
        <begin position="30"/>
        <end position="110"/>
    </location>
</feature>
<dbReference type="Proteomes" id="UP000431533">
    <property type="component" value="Unassembled WGS sequence"/>
</dbReference>
<protein>
    <recommendedName>
        <fullName evidence="1">Non-haem dioxygenase N-terminal domain-containing protein</fullName>
    </recommendedName>
</protein>
<keyword evidence="3" id="KW-1185">Reference proteome</keyword>
<evidence type="ECO:0000259" key="1">
    <source>
        <dbReference type="Pfam" id="PF14226"/>
    </source>
</evidence>
<dbReference type="InterPro" id="IPR026992">
    <property type="entry name" value="DIOX_N"/>
</dbReference>
<proteinExistence type="predicted"/>
<dbReference type="Gene3D" id="2.60.120.330">
    <property type="entry name" value="B-lactam Antibiotic, Isopenicillin N Synthase, Chain"/>
    <property type="match status" value="1"/>
</dbReference>
<dbReference type="OrthoDB" id="406156at2759"/>
<evidence type="ECO:0000313" key="2">
    <source>
        <dbReference type="EMBL" id="TVY24025.1"/>
    </source>
</evidence>
<dbReference type="AlphaFoldDB" id="A0A8H8TX72"/>
<dbReference type="GeneID" id="41987916"/>
<dbReference type="Pfam" id="PF14226">
    <property type="entry name" value="DIOX_N"/>
    <property type="match status" value="1"/>
</dbReference>
<reference evidence="2 3" key="1">
    <citation type="submission" date="2018-05" db="EMBL/GenBank/DDBJ databases">
        <title>Genome sequencing and assembly of the regulated plant pathogen Lachnellula willkommii and related sister species for the development of diagnostic species identification markers.</title>
        <authorList>
            <person name="Giroux E."/>
            <person name="Bilodeau G."/>
        </authorList>
    </citation>
    <scope>NUCLEOTIDE SEQUENCE [LARGE SCALE GENOMIC DNA]</scope>
    <source>
        <strain evidence="2 3">CBS 185.66</strain>
    </source>
</reference>
<dbReference type="EMBL" id="QGMH01000150">
    <property type="protein sequence ID" value="TVY24025.1"/>
    <property type="molecule type" value="Genomic_DNA"/>
</dbReference>
<gene>
    <name evidence="2" type="ORF">LHYA1_G007718</name>
</gene>
<dbReference type="InterPro" id="IPR027443">
    <property type="entry name" value="IPNS-like_sf"/>
</dbReference>
<name>A0A8H8TX72_9HELO</name>
<dbReference type="SUPFAM" id="SSF51197">
    <property type="entry name" value="Clavaminate synthase-like"/>
    <property type="match status" value="1"/>
</dbReference>